<dbReference type="OrthoDB" id="3422637at2"/>
<gene>
    <name evidence="4" type="ORF">NI17_007960</name>
</gene>
<proteinExistence type="predicted"/>
<sequence length="267" mass="30472">MQKDRGRWIRIGRKIREQRQRSGLSQEELAKLVMVSPTMLSAMERGARGIKRDHIERIDAALGTPGTLTELWDRSTGTGLPTWYEKVADIERAASEIWEYHPLLIPGLLQTEEYAEHIFRVGRPRDTPAEIEELVRGRMNRKKIFDRERPPRLVVVVDEGVLRRPTGGREVMKRQLGNLLEESEKPHVSVQVVPYDSDHHPGLTNSFMLFTVPRRNPVLYVETRRSGTPTDDSDAVDDYSQLFSDLRGAALPLGASRQLIAQIQGEF</sequence>
<protein>
    <submittedName>
        <fullName evidence="4">Helix-turn-helix transcriptional regulator</fullName>
    </submittedName>
</protein>
<dbReference type="Proteomes" id="UP000265719">
    <property type="component" value="Chromosome"/>
</dbReference>
<evidence type="ECO:0000256" key="2">
    <source>
        <dbReference type="ARBA" id="ARBA00023125"/>
    </source>
</evidence>
<dbReference type="GO" id="GO:0003700">
    <property type="term" value="F:DNA-binding transcription factor activity"/>
    <property type="evidence" value="ECO:0007669"/>
    <property type="project" value="TreeGrafter"/>
</dbReference>
<dbReference type="GO" id="GO:0005829">
    <property type="term" value="C:cytosol"/>
    <property type="evidence" value="ECO:0007669"/>
    <property type="project" value="TreeGrafter"/>
</dbReference>
<keyword evidence="1" id="KW-0805">Transcription regulation</keyword>
<dbReference type="PANTHER" id="PTHR46797:SF23">
    <property type="entry name" value="HTH-TYPE TRANSCRIPTIONAL REGULATOR SUTR"/>
    <property type="match status" value="1"/>
</dbReference>
<dbReference type="InterPro" id="IPR050807">
    <property type="entry name" value="TransReg_Diox_bact_type"/>
</dbReference>
<evidence type="ECO:0000256" key="1">
    <source>
        <dbReference type="ARBA" id="ARBA00023015"/>
    </source>
</evidence>
<dbReference type="PANTHER" id="PTHR46797">
    <property type="entry name" value="HTH-TYPE TRANSCRIPTIONAL REGULATOR"/>
    <property type="match status" value="1"/>
</dbReference>
<accession>A0A399G4X3</accession>
<keyword evidence="2" id="KW-0238">DNA-binding</keyword>
<dbReference type="RefSeq" id="WP_068690532.1">
    <property type="nucleotide sequence ID" value="NZ_CP063196.1"/>
</dbReference>
<keyword evidence="3" id="KW-0804">Transcription</keyword>
<dbReference type="InterPro" id="IPR043917">
    <property type="entry name" value="DUF5753"/>
</dbReference>
<dbReference type="SMART" id="SM00530">
    <property type="entry name" value="HTH_XRE"/>
    <property type="match status" value="1"/>
</dbReference>
<dbReference type="SUPFAM" id="SSF47413">
    <property type="entry name" value="lambda repressor-like DNA-binding domains"/>
    <property type="match status" value="1"/>
</dbReference>
<dbReference type="Pfam" id="PF13560">
    <property type="entry name" value="HTH_31"/>
    <property type="match status" value="1"/>
</dbReference>
<evidence type="ECO:0000313" key="5">
    <source>
        <dbReference type="Proteomes" id="UP000265719"/>
    </source>
</evidence>
<dbReference type="Gene3D" id="1.10.260.40">
    <property type="entry name" value="lambda repressor-like DNA-binding domains"/>
    <property type="match status" value="1"/>
</dbReference>
<dbReference type="PROSITE" id="PS50943">
    <property type="entry name" value="HTH_CROC1"/>
    <property type="match status" value="1"/>
</dbReference>
<dbReference type="GO" id="GO:0003677">
    <property type="term" value="F:DNA binding"/>
    <property type="evidence" value="ECO:0007669"/>
    <property type="project" value="UniProtKB-KW"/>
</dbReference>
<dbReference type="Pfam" id="PF19054">
    <property type="entry name" value="DUF5753"/>
    <property type="match status" value="1"/>
</dbReference>
<dbReference type="InterPro" id="IPR010982">
    <property type="entry name" value="Lambda_DNA-bd_dom_sf"/>
</dbReference>
<organism evidence="4 5">
    <name type="scientific">Thermobifida halotolerans</name>
    <dbReference type="NCBI Taxonomy" id="483545"/>
    <lineage>
        <taxon>Bacteria</taxon>
        <taxon>Bacillati</taxon>
        <taxon>Actinomycetota</taxon>
        <taxon>Actinomycetes</taxon>
        <taxon>Streptosporangiales</taxon>
        <taxon>Nocardiopsidaceae</taxon>
        <taxon>Thermobifida</taxon>
    </lineage>
</organism>
<dbReference type="InterPro" id="IPR001387">
    <property type="entry name" value="Cro/C1-type_HTH"/>
</dbReference>
<dbReference type="KEGG" id="thao:NI17_007960"/>
<evidence type="ECO:0000256" key="3">
    <source>
        <dbReference type="ARBA" id="ARBA00023163"/>
    </source>
</evidence>
<dbReference type="AlphaFoldDB" id="A0A399G4X3"/>
<dbReference type="CDD" id="cd00093">
    <property type="entry name" value="HTH_XRE"/>
    <property type="match status" value="1"/>
</dbReference>
<dbReference type="EMBL" id="CP063196">
    <property type="protein sequence ID" value="UOE21070.1"/>
    <property type="molecule type" value="Genomic_DNA"/>
</dbReference>
<reference evidence="4" key="1">
    <citation type="submission" date="2020-10" db="EMBL/GenBank/DDBJ databases">
        <title>De novo genome project of the cellulose decomposer Thermobifida halotolerans type strain.</title>
        <authorList>
            <person name="Nagy I."/>
            <person name="Horvath B."/>
            <person name="Kukolya J."/>
            <person name="Nagy I."/>
            <person name="Orsini M."/>
        </authorList>
    </citation>
    <scope>NUCLEOTIDE SEQUENCE</scope>
    <source>
        <strain evidence="4">DSM 44931</strain>
    </source>
</reference>
<evidence type="ECO:0000313" key="4">
    <source>
        <dbReference type="EMBL" id="UOE21070.1"/>
    </source>
</evidence>
<name>A0A399G4X3_9ACTN</name>
<keyword evidence="5" id="KW-1185">Reference proteome</keyword>